<dbReference type="InterPro" id="IPR000326">
    <property type="entry name" value="PAP2/HPO"/>
</dbReference>
<evidence type="ECO:0000313" key="9">
    <source>
        <dbReference type="Proteomes" id="UP001642483"/>
    </source>
</evidence>
<evidence type="ECO:0000256" key="6">
    <source>
        <dbReference type="SAM" id="Phobius"/>
    </source>
</evidence>
<dbReference type="CDD" id="cd03390">
    <property type="entry name" value="PAP2_containing_1_like"/>
    <property type="match status" value="1"/>
</dbReference>
<dbReference type="PANTHER" id="PTHR10165:SF35">
    <property type="entry name" value="RE23632P"/>
    <property type="match status" value="1"/>
</dbReference>
<accession>A0ABP0FBX2</accession>
<evidence type="ECO:0000256" key="5">
    <source>
        <dbReference type="ARBA" id="ARBA00023136"/>
    </source>
</evidence>
<feature type="transmembrane region" description="Helical" evidence="6">
    <location>
        <begin position="166"/>
        <end position="184"/>
    </location>
</feature>
<organism evidence="8 9">
    <name type="scientific">Clavelina lepadiformis</name>
    <name type="common">Light-bulb sea squirt</name>
    <name type="synonym">Ascidia lepadiformis</name>
    <dbReference type="NCBI Taxonomy" id="159417"/>
    <lineage>
        <taxon>Eukaryota</taxon>
        <taxon>Metazoa</taxon>
        <taxon>Chordata</taxon>
        <taxon>Tunicata</taxon>
        <taxon>Ascidiacea</taxon>
        <taxon>Aplousobranchia</taxon>
        <taxon>Clavelinidae</taxon>
        <taxon>Clavelina</taxon>
    </lineage>
</organism>
<name>A0ABP0FBX2_CLALP</name>
<proteinExistence type="inferred from homology"/>
<feature type="transmembrane region" description="Helical" evidence="6">
    <location>
        <begin position="196"/>
        <end position="216"/>
    </location>
</feature>
<feature type="domain" description="Phosphatidic acid phosphatase type 2/haloperoxidase" evidence="7">
    <location>
        <begin position="99"/>
        <end position="243"/>
    </location>
</feature>
<evidence type="ECO:0000259" key="7">
    <source>
        <dbReference type="SMART" id="SM00014"/>
    </source>
</evidence>
<feature type="transmembrane region" description="Helical" evidence="6">
    <location>
        <begin position="228"/>
        <end position="247"/>
    </location>
</feature>
<sequence>MIPHRSNPLANPLRLYLVNTNLRKTGSSDIHLWKYTEEQKAFERIIQPEEWWLYKNPISTAQRITTFKLFAIVLCVPLLTIMVFSGIFRGSQNDIFPALLCSSFAIILNGNITNCIKLMVGRPRPDFFFRCFPNGEPPSDQPSTFDLKCTGDVDLIIEGRKSFPSGHSSFSFVSLGFCALYMAGKLQCFNSYGRERSWRFCVCLTPLIVALIIAIGRTCDYRHHWQDVVVGSILGFSISYIVYRQYYPPLDSDNCYQPYSKQLSRIQSKQELNEVLTSNPVKLM</sequence>
<dbReference type="Gene3D" id="1.20.144.10">
    <property type="entry name" value="Phosphatidic acid phosphatase type 2/haloperoxidase"/>
    <property type="match status" value="1"/>
</dbReference>
<keyword evidence="5 6" id="KW-0472">Membrane</keyword>
<protein>
    <recommendedName>
        <fullName evidence="7">Phosphatidic acid phosphatase type 2/haloperoxidase domain-containing protein</fullName>
    </recommendedName>
</protein>
<reference evidence="8 9" key="1">
    <citation type="submission" date="2024-02" db="EMBL/GenBank/DDBJ databases">
        <authorList>
            <person name="Daric V."/>
            <person name="Darras S."/>
        </authorList>
    </citation>
    <scope>NUCLEOTIDE SEQUENCE [LARGE SCALE GENOMIC DNA]</scope>
</reference>
<comment type="caution">
    <text evidence="8">The sequence shown here is derived from an EMBL/GenBank/DDBJ whole genome shotgun (WGS) entry which is preliminary data.</text>
</comment>
<evidence type="ECO:0000256" key="2">
    <source>
        <dbReference type="ARBA" id="ARBA00008816"/>
    </source>
</evidence>
<dbReference type="InterPro" id="IPR043216">
    <property type="entry name" value="PAP-like"/>
</dbReference>
<dbReference type="EMBL" id="CAWYQH010000024">
    <property type="protein sequence ID" value="CAK8675588.1"/>
    <property type="molecule type" value="Genomic_DNA"/>
</dbReference>
<dbReference type="Pfam" id="PF01569">
    <property type="entry name" value="PAP2"/>
    <property type="match status" value="1"/>
</dbReference>
<dbReference type="InterPro" id="IPR036938">
    <property type="entry name" value="PAP2/HPO_sf"/>
</dbReference>
<comment type="subcellular location">
    <subcellularLocation>
        <location evidence="1">Membrane</location>
        <topology evidence="1">Multi-pass membrane protein</topology>
    </subcellularLocation>
</comment>
<dbReference type="PANTHER" id="PTHR10165">
    <property type="entry name" value="LIPID PHOSPHATE PHOSPHATASE"/>
    <property type="match status" value="1"/>
</dbReference>
<dbReference type="Proteomes" id="UP001642483">
    <property type="component" value="Unassembled WGS sequence"/>
</dbReference>
<evidence type="ECO:0000256" key="1">
    <source>
        <dbReference type="ARBA" id="ARBA00004141"/>
    </source>
</evidence>
<evidence type="ECO:0000256" key="4">
    <source>
        <dbReference type="ARBA" id="ARBA00022989"/>
    </source>
</evidence>
<dbReference type="SMART" id="SM00014">
    <property type="entry name" value="acidPPc"/>
    <property type="match status" value="1"/>
</dbReference>
<keyword evidence="9" id="KW-1185">Reference proteome</keyword>
<gene>
    <name evidence="8" type="ORF">CVLEPA_LOCUS5150</name>
</gene>
<evidence type="ECO:0000256" key="3">
    <source>
        <dbReference type="ARBA" id="ARBA00022692"/>
    </source>
</evidence>
<keyword evidence="4 6" id="KW-1133">Transmembrane helix</keyword>
<dbReference type="SUPFAM" id="SSF48317">
    <property type="entry name" value="Acid phosphatase/Vanadium-dependent haloperoxidase"/>
    <property type="match status" value="1"/>
</dbReference>
<keyword evidence="3 6" id="KW-0812">Transmembrane</keyword>
<feature type="transmembrane region" description="Helical" evidence="6">
    <location>
        <begin position="69"/>
        <end position="89"/>
    </location>
</feature>
<evidence type="ECO:0000313" key="8">
    <source>
        <dbReference type="EMBL" id="CAK8675588.1"/>
    </source>
</evidence>
<feature type="transmembrane region" description="Helical" evidence="6">
    <location>
        <begin position="95"/>
        <end position="120"/>
    </location>
</feature>
<comment type="similarity">
    <text evidence="2">Belongs to the PA-phosphatase related phosphoesterase family.</text>
</comment>